<evidence type="ECO:0000256" key="3">
    <source>
        <dbReference type="ARBA" id="ARBA00022750"/>
    </source>
</evidence>
<evidence type="ECO:0000256" key="8">
    <source>
        <dbReference type="PROSITE-ProRule" id="PRU00047"/>
    </source>
</evidence>
<dbReference type="GO" id="GO:0003964">
    <property type="term" value="F:RNA-directed DNA polymerase activity"/>
    <property type="evidence" value="ECO:0007669"/>
    <property type="project" value="UniProtKB-KW"/>
</dbReference>
<dbReference type="GO" id="GO:0003677">
    <property type="term" value="F:DNA binding"/>
    <property type="evidence" value="ECO:0007669"/>
    <property type="project" value="UniProtKB-KW"/>
</dbReference>
<dbReference type="InterPro" id="IPR041577">
    <property type="entry name" value="RT_RNaseH_2"/>
</dbReference>
<dbReference type="PANTHER" id="PTHR37984:SF5">
    <property type="entry name" value="PROTEIN NYNRIN-LIKE"/>
    <property type="match status" value="1"/>
</dbReference>
<dbReference type="AlphaFoldDB" id="A0A0V1CHY1"/>
<accession>A0A0V1CHY1</accession>
<evidence type="ECO:0000313" key="12">
    <source>
        <dbReference type="Proteomes" id="UP000054653"/>
    </source>
</evidence>
<keyword evidence="5" id="KW-0695">RNA-directed DNA polymerase</keyword>
<evidence type="ECO:0000259" key="10">
    <source>
        <dbReference type="PROSITE" id="PS50158"/>
    </source>
</evidence>
<feature type="region of interest" description="Disordered" evidence="9">
    <location>
        <begin position="1"/>
        <end position="22"/>
    </location>
</feature>
<evidence type="ECO:0000256" key="1">
    <source>
        <dbReference type="ARBA" id="ARBA00022670"/>
    </source>
</evidence>
<name>A0A0V1CHY1_TRIBR</name>
<dbReference type="GO" id="GO:0019899">
    <property type="term" value="F:enzyme binding"/>
    <property type="evidence" value="ECO:0007669"/>
    <property type="project" value="UniProtKB-ARBA"/>
</dbReference>
<dbReference type="Gene3D" id="4.10.60.10">
    <property type="entry name" value="Zinc finger, CCHC-type"/>
    <property type="match status" value="1"/>
</dbReference>
<dbReference type="Proteomes" id="UP000054653">
    <property type="component" value="Unassembled WGS sequence"/>
</dbReference>
<keyword evidence="4" id="KW-0378">Hydrolase</keyword>
<keyword evidence="8" id="KW-0479">Metal-binding</keyword>
<evidence type="ECO:0000256" key="7">
    <source>
        <dbReference type="ARBA" id="ARBA00023268"/>
    </source>
</evidence>
<keyword evidence="7" id="KW-0511">Multifunctional enzyme</keyword>
<dbReference type="FunFam" id="3.10.20.370:FF:000001">
    <property type="entry name" value="Retrovirus-related Pol polyprotein from transposon 17.6-like protein"/>
    <property type="match status" value="1"/>
</dbReference>
<feature type="region of interest" description="Disordered" evidence="9">
    <location>
        <begin position="281"/>
        <end position="300"/>
    </location>
</feature>
<keyword evidence="8" id="KW-0863">Zinc-finger</keyword>
<gene>
    <name evidence="11" type="primary">POL</name>
    <name evidence="11" type="ORF">T03_3783</name>
</gene>
<evidence type="ECO:0000256" key="4">
    <source>
        <dbReference type="ARBA" id="ARBA00022759"/>
    </source>
</evidence>
<dbReference type="EMBL" id="JYDI01000196">
    <property type="protein sequence ID" value="KRY48786.1"/>
    <property type="molecule type" value="Genomic_DNA"/>
</dbReference>
<dbReference type="InterPro" id="IPR050951">
    <property type="entry name" value="Retrovirus_Pol_polyprotein"/>
</dbReference>
<keyword evidence="5" id="KW-0808">Transferase</keyword>
<dbReference type="OMA" id="SHEYCRD"/>
<dbReference type="InterPro" id="IPR043502">
    <property type="entry name" value="DNA/RNA_pol_sf"/>
</dbReference>
<evidence type="ECO:0000256" key="6">
    <source>
        <dbReference type="ARBA" id="ARBA00023125"/>
    </source>
</evidence>
<keyword evidence="6" id="KW-0238">DNA-binding</keyword>
<dbReference type="SUPFAM" id="SSF56672">
    <property type="entry name" value="DNA/RNA polymerases"/>
    <property type="match status" value="1"/>
</dbReference>
<evidence type="ECO:0000256" key="9">
    <source>
        <dbReference type="SAM" id="MobiDB-lite"/>
    </source>
</evidence>
<reference evidence="11 12" key="1">
    <citation type="submission" date="2015-01" db="EMBL/GenBank/DDBJ databases">
        <title>Evolution of Trichinella species and genotypes.</title>
        <authorList>
            <person name="Korhonen P.K."/>
            <person name="Edoardo P."/>
            <person name="Giuseppe L.R."/>
            <person name="Gasser R.B."/>
        </authorList>
    </citation>
    <scope>NUCLEOTIDE SEQUENCE [LARGE SCALE GENOMIC DNA]</scope>
    <source>
        <strain evidence="11">ISS120</strain>
    </source>
</reference>
<comment type="caution">
    <text evidence="11">The sequence shown here is derived from an EMBL/GenBank/DDBJ whole genome shotgun (WGS) entry which is preliminary data.</text>
</comment>
<evidence type="ECO:0000256" key="5">
    <source>
        <dbReference type="ARBA" id="ARBA00022918"/>
    </source>
</evidence>
<dbReference type="PANTHER" id="PTHR37984">
    <property type="entry name" value="PROTEIN CBG26694"/>
    <property type="match status" value="1"/>
</dbReference>
<dbReference type="InterPro" id="IPR001878">
    <property type="entry name" value="Znf_CCHC"/>
</dbReference>
<dbReference type="Gene3D" id="3.10.20.370">
    <property type="match status" value="1"/>
</dbReference>
<dbReference type="GO" id="GO:0008270">
    <property type="term" value="F:zinc ion binding"/>
    <property type="evidence" value="ECO:0007669"/>
    <property type="project" value="UniProtKB-KW"/>
</dbReference>
<dbReference type="InterPro" id="IPR043128">
    <property type="entry name" value="Rev_trsase/Diguanyl_cyclase"/>
</dbReference>
<sequence>MVRMNRASDGATNGERSRMSENPRWIMPPEALTRSSDVERWFIRMERYFRAADVPDNRRAAMVQYHMDEAMGDVLSALEVEETDDYDKLKSTLFRVFGVNNSEERYMKEFINRRQRENESVEEYAGHLKRLLPKAFPQLKDQADGILLQQFEAGIRQDMIKFTILRSAPDSFEKAVKIAAREELMINQVTAATASASVVTTAADVKKETAGHEGETGSAAAIHAEQPSDIDKLAMKVKELLAGEITATTRTKAVSQRRRRQRSDRFTCWTCGQLGHFSRDCHSHTGSQHGRDEPQSRVSNTNHNIPIIVVQSPITDIPLVEGSVHRLLEGDAEWKWTEDCQVAFDALKHQLTSAPILAYPDFRRRFLVDVDASGDGLGAVLSQKDGSKERVVAYASRSLTKPERRYCVTRREMLRLVCALREFRPYLYGQRVLVRTDHSCLRWLRNFKEPEGQVARCFLSLAELDFEVEHRPGRLHGNADALSRTSCVQCGRPMKSSMCAVHAAPSGSAVVAQTLRAQLLTVQQADLEIQLLRQWVTSGSWPTLCSHEYCRDLNMTWQQGPIWIVQEDLICRHRDVLQRMKGPRKYWCRGP</sequence>
<keyword evidence="3" id="KW-0064">Aspartyl protease</keyword>
<dbReference type="Pfam" id="PF00098">
    <property type="entry name" value="zf-CCHC"/>
    <property type="match status" value="1"/>
</dbReference>
<evidence type="ECO:0000256" key="2">
    <source>
        <dbReference type="ARBA" id="ARBA00022722"/>
    </source>
</evidence>
<feature type="domain" description="CCHC-type" evidence="10">
    <location>
        <begin position="268"/>
        <end position="281"/>
    </location>
</feature>
<proteinExistence type="predicted"/>
<keyword evidence="8" id="KW-0862">Zinc</keyword>
<keyword evidence="12" id="KW-1185">Reference proteome</keyword>
<dbReference type="STRING" id="45882.A0A0V1CHY1"/>
<dbReference type="GO" id="GO:0004190">
    <property type="term" value="F:aspartic-type endopeptidase activity"/>
    <property type="evidence" value="ECO:0007669"/>
    <property type="project" value="UniProtKB-KW"/>
</dbReference>
<protein>
    <submittedName>
        <fullName evidence="11">Retrovirus-related Pol polyprotein from transposon</fullName>
    </submittedName>
</protein>
<dbReference type="OrthoDB" id="5920491at2759"/>
<dbReference type="InterPro" id="IPR036875">
    <property type="entry name" value="Znf_CCHC_sf"/>
</dbReference>
<feature type="compositionally biased region" description="Basic and acidic residues" evidence="9">
    <location>
        <begin position="281"/>
        <end position="295"/>
    </location>
</feature>
<dbReference type="SMART" id="SM00343">
    <property type="entry name" value="ZnF_C2HC"/>
    <property type="match status" value="1"/>
</dbReference>
<dbReference type="GO" id="GO:0004519">
    <property type="term" value="F:endonuclease activity"/>
    <property type="evidence" value="ECO:0007669"/>
    <property type="project" value="UniProtKB-KW"/>
</dbReference>
<evidence type="ECO:0000313" key="11">
    <source>
        <dbReference type="EMBL" id="KRY48786.1"/>
    </source>
</evidence>
<keyword evidence="4" id="KW-0255">Endonuclease</keyword>
<dbReference type="Pfam" id="PF17919">
    <property type="entry name" value="RT_RNaseH_2"/>
    <property type="match status" value="1"/>
</dbReference>
<keyword evidence="1" id="KW-0645">Protease</keyword>
<organism evidence="11 12">
    <name type="scientific">Trichinella britovi</name>
    <name type="common">Parasitic roundworm</name>
    <dbReference type="NCBI Taxonomy" id="45882"/>
    <lineage>
        <taxon>Eukaryota</taxon>
        <taxon>Metazoa</taxon>
        <taxon>Ecdysozoa</taxon>
        <taxon>Nematoda</taxon>
        <taxon>Enoplea</taxon>
        <taxon>Dorylaimia</taxon>
        <taxon>Trichinellida</taxon>
        <taxon>Trichinellidae</taxon>
        <taxon>Trichinella</taxon>
    </lineage>
</organism>
<keyword evidence="2" id="KW-0540">Nuclease</keyword>
<dbReference type="GO" id="GO:0006508">
    <property type="term" value="P:proteolysis"/>
    <property type="evidence" value="ECO:0007669"/>
    <property type="project" value="UniProtKB-KW"/>
</dbReference>
<dbReference type="SUPFAM" id="SSF57756">
    <property type="entry name" value="Retrovirus zinc finger-like domains"/>
    <property type="match status" value="1"/>
</dbReference>
<keyword evidence="5" id="KW-0548">Nucleotidyltransferase</keyword>
<dbReference type="Gene3D" id="3.30.70.270">
    <property type="match status" value="1"/>
</dbReference>
<dbReference type="PROSITE" id="PS50158">
    <property type="entry name" value="ZF_CCHC"/>
    <property type="match status" value="1"/>
</dbReference>
<dbReference type="CDD" id="cd09274">
    <property type="entry name" value="RNase_HI_RT_Ty3"/>
    <property type="match status" value="1"/>
</dbReference>